<dbReference type="AlphaFoldDB" id="A0A1G6D464"/>
<dbReference type="PROSITE" id="PS51352">
    <property type="entry name" value="THIOREDOXIN_2"/>
    <property type="match status" value="1"/>
</dbReference>
<dbReference type="GO" id="GO:0016853">
    <property type="term" value="F:isomerase activity"/>
    <property type="evidence" value="ECO:0007669"/>
    <property type="project" value="UniProtKB-KW"/>
</dbReference>
<dbReference type="CDD" id="cd03023">
    <property type="entry name" value="DsbA_Com1_like"/>
    <property type="match status" value="1"/>
</dbReference>
<evidence type="ECO:0000313" key="3">
    <source>
        <dbReference type="EMBL" id="SDB39871.1"/>
    </source>
</evidence>
<evidence type="ECO:0000256" key="1">
    <source>
        <dbReference type="SAM" id="SignalP"/>
    </source>
</evidence>
<feature type="signal peptide" evidence="1">
    <location>
        <begin position="1"/>
        <end position="22"/>
    </location>
</feature>
<evidence type="ECO:0000313" key="4">
    <source>
        <dbReference type="Proteomes" id="UP000199626"/>
    </source>
</evidence>
<dbReference type="Pfam" id="PF13462">
    <property type="entry name" value="Thioredoxin_4"/>
    <property type="match status" value="1"/>
</dbReference>
<dbReference type="RefSeq" id="WP_092593318.1">
    <property type="nucleotide sequence ID" value="NZ_FMXN01000008.1"/>
</dbReference>
<keyword evidence="3" id="KW-0413">Isomerase</keyword>
<dbReference type="EMBL" id="FMXN01000008">
    <property type="protein sequence ID" value="SDB39871.1"/>
    <property type="molecule type" value="Genomic_DNA"/>
</dbReference>
<proteinExistence type="predicted"/>
<dbReference type="SUPFAM" id="SSF52833">
    <property type="entry name" value="Thioredoxin-like"/>
    <property type="match status" value="1"/>
</dbReference>
<reference evidence="4" key="1">
    <citation type="submission" date="2016-10" db="EMBL/GenBank/DDBJ databases">
        <authorList>
            <person name="Varghese N."/>
            <person name="Submissions S."/>
        </authorList>
    </citation>
    <scope>NUCLEOTIDE SEQUENCE [LARGE SCALE GENOMIC DNA]</scope>
    <source>
        <strain evidence="4">CGMCC 1.10824</strain>
    </source>
</reference>
<organism evidence="3 4">
    <name type="scientific">Pseudidiomarina indica</name>
    <dbReference type="NCBI Taxonomy" id="1159017"/>
    <lineage>
        <taxon>Bacteria</taxon>
        <taxon>Pseudomonadati</taxon>
        <taxon>Pseudomonadota</taxon>
        <taxon>Gammaproteobacteria</taxon>
        <taxon>Alteromonadales</taxon>
        <taxon>Idiomarinaceae</taxon>
        <taxon>Pseudidiomarina</taxon>
    </lineage>
</organism>
<keyword evidence="4" id="KW-1185">Reference proteome</keyword>
<name>A0A1G6D464_9GAMM</name>
<sequence>MISRLMSGLLIVMALWNAPLFGQDKADYQTELEELNQLLEEYPALIPNVLSSVKEFFRQRNEHLALMQKHEGWLFNNDRTHPWYGAENGSLPVVVITDYDCPYCKRLEPHLQRLVAEFPQVKVINVMVPIRQQNVQGGRLNPANYALNVWQNQPNQFAEVHQLLYEQNGLHTAQSLEKIARQTGTRSQLTSARATASVIEQNHRVFNDFQLRGTPAIIMGPLVIPGYVDYDDLKAAVTNLLANQTP</sequence>
<keyword evidence="1" id="KW-0732">Signal</keyword>
<gene>
    <name evidence="3" type="ORF">SAMN02927930_01520</name>
</gene>
<feature type="domain" description="Thioredoxin" evidence="2">
    <location>
        <begin position="12"/>
        <end position="242"/>
    </location>
</feature>
<accession>A0A1G6D464</accession>
<feature type="chain" id="PRO_5011723729" evidence="1">
    <location>
        <begin position="23"/>
        <end position="246"/>
    </location>
</feature>
<dbReference type="InterPro" id="IPR013766">
    <property type="entry name" value="Thioredoxin_domain"/>
</dbReference>
<protein>
    <submittedName>
        <fullName evidence="3">Protein-disulfide isomerase</fullName>
    </submittedName>
</protein>
<dbReference type="InterPro" id="IPR012336">
    <property type="entry name" value="Thioredoxin-like_fold"/>
</dbReference>
<dbReference type="STRING" id="1159017.SAMN02927930_01520"/>
<dbReference type="Proteomes" id="UP000199626">
    <property type="component" value="Unassembled WGS sequence"/>
</dbReference>
<dbReference type="Gene3D" id="3.40.30.10">
    <property type="entry name" value="Glutaredoxin"/>
    <property type="match status" value="1"/>
</dbReference>
<dbReference type="InterPro" id="IPR036249">
    <property type="entry name" value="Thioredoxin-like_sf"/>
</dbReference>
<dbReference type="OrthoDB" id="9780340at2"/>
<evidence type="ECO:0000259" key="2">
    <source>
        <dbReference type="PROSITE" id="PS51352"/>
    </source>
</evidence>